<feature type="compositionally biased region" description="Basic and acidic residues" evidence="1">
    <location>
        <begin position="135"/>
        <end position="147"/>
    </location>
</feature>
<name>A0A812IQC2_9DINO</name>
<dbReference type="InterPro" id="IPR026893">
    <property type="entry name" value="Tyr/Ser_Pase_IphP-type"/>
</dbReference>
<comment type="caution">
    <text evidence="2">The sequence shown here is derived from an EMBL/GenBank/DDBJ whole genome shotgun (WGS) entry which is preliminary data.</text>
</comment>
<accession>A0A812IQC2</accession>
<evidence type="ECO:0000313" key="2">
    <source>
        <dbReference type="EMBL" id="CAE7157327.1"/>
    </source>
</evidence>
<feature type="region of interest" description="Disordered" evidence="1">
    <location>
        <begin position="126"/>
        <end position="151"/>
    </location>
</feature>
<evidence type="ECO:0000256" key="1">
    <source>
        <dbReference type="SAM" id="MobiDB-lite"/>
    </source>
</evidence>
<dbReference type="AlphaFoldDB" id="A0A812IQC2"/>
<keyword evidence="3" id="KW-1185">Reference proteome</keyword>
<sequence length="205" mass="22442">MEINAASHLAAVNRTVLFVNSDELLRALLALTEEENYPLVFGCVAGKDRTGLLSCLILSALGCDRETIVHDYLKTNEAARHIDACNQVAQHLWWEQLAAEAPSKWQRMQPTLPKLHFDATWPGLEADDGSTPPPLREDLRPELEAPKEPPNQEEALAVLQGSVAYLGTLEYTLDLLDSEGGALAYLDSIGFGGPELEKLLAILTV</sequence>
<dbReference type="Proteomes" id="UP000601435">
    <property type="component" value="Unassembled WGS sequence"/>
</dbReference>
<dbReference type="Pfam" id="PF13350">
    <property type="entry name" value="Y_phosphatase3"/>
    <property type="match status" value="1"/>
</dbReference>
<reference evidence="2" key="1">
    <citation type="submission" date="2021-02" db="EMBL/GenBank/DDBJ databases">
        <authorList>
            <person name="Dougan E. K."/>
            <person name="Rhodes N."/>
            <person name="Thang M."/>
            <person name="Chan C."/>
        </authorList>
    </citation>
    <scope>NUCLEOTIDE SEQUENCE</scope>
</reference>
<dbReference type="SUPFAM" id="SSF52799">
    <property type="entry name" value="(Phosphotyrosine protein) phosphatases II"/>
    <property type="match status" value="1"/>
</dbReference>
<proteinExistence type="predicted"/>
<dbReference type="GO" id="GO:0004721">
    <property type="term" value="F:phosphoprotein phosphatase activity"/>
    <property type="evidence" value="ECO:0007669"/>
    <property type="project" value="InterPro"/>
</dbReference>
<evidence type="ECO:0008006" key="4">
    <source>
        <dbReference type="Google" id="ProtNLM"/>
    </source>
</evidence>
<dbReference type="InterPro" id="IPR029021">
    <property type="entry name" value="Prot-tyrosine_phosphatase-like"/>
</dbReference>
<dbReference type="Gene3D" id="3.90.190.10">
    <property type="entry name" value="Protein tyrosine phosphatase superfamily"/>
    <property type="match status" value="1"/>
</dbReference>
<protein>
    <recommendedName>
        <fullName evidence="4">Tyrosine specific protein phosphatases domain-containing protein</fullName>
    </recommendedName>
</protein>
<dbReference type="EMBL" id="CAJNJA010001116">
    <property type="protein sequence ID" value="CAE7157327.1"/>
    <property type="molecule type" value="Genomic_DNA"/>
</dbReference>
<gene>
    <name evidence="2" type="ORF">SNEC2469_LOCUS302</name>
</gene>
<dbReference type="OrthoDB" id="9988524at2759"/>
<evidence type="ECO:0000313" key="3">
    <source>
        <dbReference type="Proteomes" id="UP000601435"/>
    </source>
</evidence>
<organism evidence="2 3">
    <name type="scientific">Symbiodinium necroappetens</name>
    <dbReference type="NCBI Taxonomy" id="1628268"/>
    <lineage>
        <taxon>Eukaryota</taxon>
        <taxon>Sar</taxon>
        <taxon>Alveolata</taxon>
        <taxon>Dinophyceae</taxon>
        <taxon>Suessiales</taxon>
        <taxon>Symbiodiniaceae</taxon>
        <taxon>Symbiodinium</taxon>
    </lineage>
</organism>